<dbReference type="InterPro" id="IPR003711">
    <property type="entry name" value="CarD-like/TRCF_RID"/>
</dbReference>
<dbReference type="Gene3D" id="2.40.10.170">
    <property type="match status" value="1"/>
</dbReference>
<dbReference type="STRING" id="1514105.AOC36_08805"/>
<proteinExistence type="predicted"/>
<dbReference type="Gene3D" id="1.20.58.1290">
    <property type="entry name" value="CarD-like, C-terminal domain"/>
    <property type="match status" value="1"/>
</dbReference>
<dbReference type="SMART" id="SM01058">
    <property type="entry name" value="CarD_TRCF"/>
    <property type="match status" value="1"/>
</dbReference>
<protein>
    <recommendedName>
        <fullName evidence="1">CarD-like/TRCF RNAP-interacting domain-containing protein</fullName>
    </recommendedName>
</protein>
<dbReference type="InterPro" id="IPR036101">
    <property type="entry name" value="CarD-like/TRCF_RID_sf"/>
</dbReference>
<dbReference type="Pfam" id="PF02559">
    <property type="entry name" value="CarD_TRCF_RID"/>
    <property type="match status" value="1"/>
</dbReference>
<accession>A0A109UHG7</accession>
<dbReference type="SUPFAM" id="SSF141259">
    <property type="entry name" value="CarD-like"/>
    <property type="match status" value="1"/>
</dbReference>
<evidence type="ECO:0000313" key="3">
    <source>
        <dbReference type="Proteomes" id="UP000063781"/>
    </source>
</evidence>
<dbReference type="InterPro" id="IPR042215">
    <property type="entry name" value="CarD-like_C"/>
</dbReference>
<evidence type="ECO:0000313" key="2">
    <source>
        <dbReference type="EMBL" id="AMC94083.1"/>
    </source>
</evidence>
<dbReference type="AlphaFoldDB" id="A0A109UHG7"/>
<sequence length="171" mass="20203">MIRNDYLFHVGYGLCRVIGEVTKNVNGKIKQYLKLQDVQNEDTYIYVPIDQIDDRTRPFAKPEVMKEHLDAIISTPYRQEAKYHERWKKISNMVALTDLEERFDLLIYLHDGKVRNEKEERSMPKRERVLYEKAIHQLAIEAALALHLDLSDATKYLNGQLKKRSTRLLNT</sequence>
<dbReference type="RefSeq" id="WP_067633452.1">
    <property type="nucleotide sequence ID" value="NZ_CP013213.1"/>
</dbReference>
<dbReference type="EMBL" id="CP013213">
    <property type="protein sequence ID" value="AMC94083.1"/>
    <property type="molecule type" value="Genomic_DNA"/>
</dbReference>
<gene>
    <name evidence="2" type="ORF">AOC36_08805</name>
</gene>
<dbReference type="KEGG" id="erl:AOC36_08805"/>
<feature type="domain" description="CarD-like/TRCF RNAP-interacting" evidence="1">
    <location>
        <begin position="1"/>
        <end position="110"/>
    </location>
</feature>
<keyword evidence="3" id="KW-1185">Reference proteome</keyword>
<evidence type="ECO:0000259" key="1">
    <source>
        <dbReference type="SMART" id="SM01058"/>
    </source>
</evidence>
<organism evidence="2 3">
    <name type="scientific">Erysipelothrix larvae</name>
    <dbReference type="NCBI Taxonomy" id="1514105"/>
    <lineage>
        <taxon>Bacteria</taxon>
        <taxon>Bacillati</taxon>
        <taxon>Bacillota</taxon>
        <taxon>Erysipelotrichia</taxon>
        <taxon>Erysipelotrichales</taxon>
        <taxon>Erysipelotrichaceae</taxon>
        <taxon>Erysipelothrix</taxon>
    </lineage>
</organism>
<name>A0A109UHG7_9FIRM</name>
<reference evidence="2 3" key="1">
    <citation type="submission" date="2015-10" db="EMBL/GenBank/DDBJ databases">
        <title>Erysipelothrix larvae sp. LV19 isolated from the larval gut of the rhinoceros beetle, Trypoxylus dichotomus.</title>
        <authorList>
            <person name="Lim S."/>
            <person name="Kim B.-C."/>
        </authorList>
    </citation>
    <scope>NUCLEOTIDE SEQUENCE [LARGE SCALE GENOMIC DNA]</scope>
    <source>
        <strain evidence="2 3">LV19</strain>
    </source>
</reference>
<dbReference type="Proteomes" id="UP000063781">
    <property type="component" value="Chromosome"/>
</dbReference>